<accession>A0A4C2ELB4</accession>
<dbReference type="Proteomes" id="UP000304382">
    <property type="component" value="Unassembled WGS sequence"/>
</dbReference>
<dbReference type="AlphaFoldDB" id="A0A4C2ELB4"/>
<evidence type="ECO:0000256" key="1">
    <source>
        <dbReference type="SAM" id="Phobius"/>
    </source>
</evidence>
<feature type="transmembrane region" description="Helical" evidence="1">
    <location>
        <begin position="46"/>
        <end position="65"/>
    </location>
</feature>
<feature type="transmembrane region" description="Helical" evidence="1">
    <location>
        <begin position="86"/>
        <end position="110"/>
    </location>
</feature>
<reference evidence="3 4" key="1">
    <citation type="submission" date="2019-02" db="EMBL/GenBank/DDBJ databases">
        <title>Haloarcula mannanilyticum sp. nov., a mannan degrading haloarchaeon isolated from commercial salt.</title>
        <authorList>
            <person name="Enomoto S."/>
            <person name="Shimane Y."/>
            <person name="Kamekura M."/>
            <person name="Ito T."/>
            <person name="Moriya O."/>
            <person name="Ihara K."/>
            <person name="Takahashi-Ando N."/>
            <person name="Fukushima Y."/>
            <person name="Yoshida Y."/>
            <person name="Usama R."/>
            <person name="Takai K."/>
            <person name="Minegishi H."/>
        </authorList>
    </citation>
    <scope>NUCLEOTIDE SEQUENCE [LARGE SCALE GENOMIC DNA]</scope>
    <source>
        <strain evidence="3 4">MD130-1</strain>
    </source>
</reference>
<dbReference type="Pfam" id="PF07760">
    <property type="entry name" value="DUF1616"/>
    <property type="match status" value="1"/>
</dbReference>
<dbReference type="InterPro" id="IPR011674">
    <property type="entry name" value="DUF1616"/>
</dbReference>
<feature type="transmembrane region" description="Helical" evidence="1">
    <location>
        <begin position="12"/>
        <end position="34"/>
    </location>
</feature>
<dbReference type="InterPro" id="IPR014495">
    <property type="entry name" value="UCP018671"/>
</dbReference>
<feature type="domain" description="DUF1616" evidence="2">
    <location>
        <begin position="21"/>
        <end position="324"/>
    </location>
</feature>
<dbReference type="EMBL" id="BIXZ01000006">
    <property type="protein sequence ID" value="GCF15205.1"/>
    <property type="molecule type" value="Genomic_DNA"/>
</dbReference>
<keyword evidence="1" id="KW-0812">Transmembrane</keyword>
<organism evidence="3 4">
    <name type="scientific">Haloarcula mannanilytica</name>
    <dbReference type="NCBI Taxonomy" id="2509225"/>
    <lineage>
        <taxon>Archaea</taxon>
        <taxon>Methanobacteriati</taxon>
        <taxon>Methanobacteriota</taxon>
        <taxon>Stenosarchaea group</taxon>
        <taxon>Halobacteria</taxon>
        <taxon>Halobacteriales</taxon>
        <taxon>Haloarculaceae</taxon>
        <taxon>Haloarcula</taxon>
    </lineage>
</organism>
<name>A0A4C2ELB4_9EURY</name>
<sequence>MLESAEQEDRLSVVLADLVVITVLTALTGVFVLVQPLNQTLLRPALALGFLLFVPGYVFTVSLLPRGRRRGTGDQTTDLSETLLEYVVFSFGVSVSLSILGGLALGFTSIGITSARLYSTLALLTVVCLPIAAFRRIAVPPEDRFYPPLLAMIRRSRSKLSTEQPAHVLVINLAVVVTVIIAVVSVGAGFNGTNEANLTEFYLLSENEDGEFVTTDYPSTMTRDSSEPFVLGIDNQEGESVDYTVVILLQQFETVDGSETLVEEVELQTIKRTVENNETAELNVSVTPPTAGPNHRLTYLLYTEQPPSYPSTDNAYREVHIWVDIESQ</sequence>
<keyword evidence="4" id="KW-1185">Reference proteome</keyword>
<feature type="transmembrane region" description="Helical" evidence="1">
    <location>
        <begin position="116"/>
        <end position="134"/>
    </location>
</feature>
<feature type="transmembrane region" description="Helical" evidence="1">
    <location>
        <begin position="166"/>
        <end position="190"/>
    </location>
</feature>
<dbReference type="OrthoDB" id="82282at2157"/>
<keyword evidence="1" id="KW-1133">Transmembrane helix</keyword>
<comment type="caution">
    <text evidence="3">The sequence shown here is derived from an EMBL/GenBank/DDBJ whole genome shotgun (WGS) entry which is preliminary data.</text>
</comment>
<evidence type="ECO:0000259" key="2">
    <source>
        <dbReference type="Pfam" id="PF07760"/>
    </source>
</evidence>
<gene>
    <name evidence="3" type="ORF">Harman_31400</name>
</gene>
<evidence type="ECO:0000313" key="3">
    <source>
        <dbReference type="EMBL" id="GCF15205.1"/>
    </source>
</evidence>
<dbReference type="PIRSF" id="PIRSF018671">
    <property type="entry name" value="UCP018671"/>
    <property type="match status" value="1"/>
</dbReference>
<protein>
    <recommendedName>
        <fullName evidence="2">DUF1616 domain-containing protein</fullName>
    </recommendedName>
</protein>
<evidence type="ECO:0000313" key="4">
    <source>
        <dbReference type="Proteomes" id="UP000304382"/>
    </source>
</evidence>
<proteinExistence type="predicted"/>
<keyword evidence="1" id="KW-0472">Membrane</keyword>
<dbReference type="RefSeq" id="WP_137684728.1">
    <property type="nucleotide sequence ID" value="NZ_BIXZ01000006.1"/>
</dbReference>